<dbReference type="InterPro" id="IPR008523">
    <property type="entry name" value="DUF805"/>
</dbReference>
<sequence length="135" mass="14473">MSPVDAVKSVFAKYATFGGRARRSEYWWFALFSWVVSILASVLDGAFGTRMGSGPSSLGIIGLIVTLALLLPSLAVGVRRLHDTNRSGWWLLIVLVPLVGAIVLLVFFVMEGTRGENRFGADPKVASYGVAPGMA</sequence>
<reference evidence="3" key="1">
    <citation type="submission" date="2016-06" db="EMBL/GenBank/DDBJ databases">
        <authorList>
            <person name="Varghese N."/>
            <person name="Submissions Spin"/>
        </authorList>
    </citation>
    <scope>NUCLEOTIDE SEQUENCE [LARGE SCALE GENOMIC DNA]</scope>
    <source>
        <strain evidence="3">DSM 44830</strain>
    </source>
</reference>
<keyword evidence="3" id="KW-1185">Reference proteome</keyword>
<organism evidence="2 3">
    <name type="scientific">Micromonospora mirobrigensis</name>
    <dbReference type="NCBI Taxonomy" id="262898"/>
    <lineage>
        <taxon>Bacteria</taxon>
        <taxon>Bacillati</taxon>
        <taxon>Actinomycetota</taxon>
        <taxon>Actinomycetes</taxon>
        <taxon>Micromonosporales</taxon>
        <taxon>Micromonosporaceae</taxon>
        <taxon>Micromonospora</taxon>
    </lineage>
</organism>
<dbReference type="GO" id="GO:0005886">
    <property type="term" value="C:plasma membrane"/>
    <property type="evidence" value="ECO:0007669"/>
    <property type="project" value="TreeGrafter"/>
</dbReference>
<dbReference type="STRING" id="262898.GA0070564_1011076"/>
<dbReference type="AlphaFoldDB" id="A0A1C4VAG7"/>
<keyword evidence="1" id="KW-1133">Transmembrane helix</keyword>
<keyword evidence="1" id="KW-0472">Membrane</keyword>
<dbReference type="PANTHER" id="PTHR34980">
    <property type="entry name" value="INNER MEMBRANE PROTEIN-RELATED-RELATED"/>
    <property type="match status" value="1"/>
</dbReference>
<evidence type="ECO:0000313" key="2">
    <source>
        <dbReference type="EMBL" id="SCE80988.1"/>
    </source>
</evidence>
<accession>A0A1C4VAG7</accession>
<dbReference type="EMBL" id="FMCX01000001">
    <property type="protein sequence ID" value="SCE80988.1"/>
    <property type="molecule type" value="Genomic_DNA"/>
</dbReference>
<feature type="transmembrane region" description="Helical" evidence="1">
    <location>
        <begin position="58"/>
        <end position="77"/>
    </location>
</feature>
<feature type="transmembrane region" description="Helical" evidence="1">
    <location>
        <begin position="89"/>
        <end position="110"/>
    </location>
</feature>
<proteinExistence type="predicted"/>
<dbReference type="Proteomes" id="UP000199504">
    <property type="component" value="Unassembled WGS sequence"/>
</dbReference>
<evidence type="ECO:0000313" key="3">
    <source>
        <dbReference type="Proteomes" id="UP000199504"/>
    </source>
</evidence>
<protein>
    <submittedName>
        <fullName evidence="2">Uncharacterized membrane protein YhaH, DUF805 family</fullName>
    </submittedName>
</protein>
<feature type="transmembrane region" description="Helical" evidence="1">
    <location>
        <begin position="26"/>
        <end position="46"/>
    </location>
</feature>
<dbReference type="RefSeq" id="WP_091603284.1">
    <property type="nucleotide sequence ID" value="NZ_FMCX01000001.1"/>
</dbReference>
<gene>
    <name evidence="2" type="ORF">GA0070564_1011076</name>
</gene>
<dbReference type="Pfam" id="PF05656">
    <property type="entry name" value="DUF805"/>
    <property type="match status" value="1"/>
</dbReference>
<keyword evidence="1" id="KW-0812">Transmembrane</keyword>
<name>A0A1C4VAG7_9ACTN</name>
<dbReference type="OrthoDB" id="9812349at2"/>
<evidence type="ECO:0000256" key="1">
    <source>
        <dbReference type="SAM" id="Phobius"/>
    </source>
</evidence>
<dbReference type="PANTHER" id="PTHR34980:SF2">
    <property type="entry name" value="INNER MEMBRANE PROTEIN YHAH-RELATED"/>
    <property type="match status" value="1"/>
</dbReference>